<name>A0A812TUN5_9DINO</name>
<protein>
    <submittedName>
        <fullName evidence="1">Uncharacterized protein</fullName>
    </submittedName>
</protein>
<evidence type="ECO:0000313" key="2">
    <source>
        <dbReference type="Proteomes" id="UP000604046"/>
    </source>
</evidence>
<dbReference type="AlphaFoldDB" id="A0A812TUN5"/>
<evidence type="ECO:0000313" key="1">
    <source>
        <dbReference type="EMBL" id="CAE7537749.1"/>
    </source>
</evidence>
<gene>
    <name evidence="1" type="ORF">SNAT2548_LOCUS30143</name>
</gene>
<keyword evidence="2" id="KW-1185">Reference proteome</keyword>
<proteinExistence type="predicted"/>
<dbReference type="EMBL" id="CAJNDS010002593">
    <property type="protein sequence ID" value="CAE7537749.1"/>
    <property type="molecule type" value="Genomic_DNA"/>
</dbReference>
<sequence length="100" mass="10865">MSQHVAEALQRVPASDVAVHRVPIDAAPVFLSVAEDAAMVFCGCFAREKEPAAQSVCSVSKGRHQGGLVVPDVDTRIRFVPAMPCRVRRVECSLDVYLRS</sequence>
<organism evidence="1 2">
    <name type="scientific">Symbiodinium natans</name>
    <dbReference type="NCBI Taxonomy" id="878477"/>
    <lineage>
        <taxon>Eukaryota</taxon>
        <taxon>Sar</taxon>
        <taxon>Alveolata</taxon>
        <taxon>Dinophyceae</taxon>
        <taxon>Suessiales</taxon>
        <taxon>Symbiodiniaceae</taxon>
        <taxon>Symbiodinium</taxon>
    </lineage>
</organism>
<reference evidence="1" key="1">
    <citation type="submission" date="2021-02" db="EMBL/GenBank/DDBJ databases">
        <authorList>
            <person name="Dougan E. K."/>
            <person name="Rhodes N."/>
            <person name="Thang M."/>
            <person name="Chan C."/>
        </authorList>
    </citation>
    <scope>NUCLEOTIDE SEQUENCE</scope>
</reference>
<dbReference type="Proteomes" id="UP000604046">
    <property type="component" value="Unassembled WGS sequence"/>
</dbReference>
<accession>A0A812TUN5</accession>
<comment type="caution">
    <text evidence="1">The sequence shown here is derived from an EMBL/GenBank/DDBJ whole genome shotgun (WGS) entry which is preliminary data.</text>
</comment>